<feature type="compositionally biased region" description="Basic residues" evidence="1">
    <location>
        <begin position="403"/>
        <end position="412"/>
    </location>
</feature>
<feature type="domain" description="Reverse transcriptase zinc-binding" evidence="2">
    <location>
        <begin position="210"/>
        <end position="294"/>
    </location>
</feature>
<comment type="caution">
    <text evidence="3">The sequence shown here is derived from an EMBL/GenBank/DDBJ whole genome shotgun (WGS) entry which is preliminary data.</text>
</comment>
<reference evidence="3" key="1">
    <citation type="journal article" date="2018" name="DNA Res.">
        <title>Multiple hybrid de novo genome assembly of finger millet, an orphan allotetraploid crop.</title>
        <authorList>
            <person name="Hatakeyama M."/>
            <person name="Aluri S."/>
            <person name="Balachadran M.T."/>
            <person name="Sivarajan S.R."/>
            <person name="Patrignani A."/>
            <person name="Gruter S."/>
            <person name="Poveda L."/>
            <person name="Shimizu-Inatsugi R."/>
            <person name="Baeten J."/>
            <person name="Francoijs K.J."/>
            <person name="Nataraja K.N."/>
            <person name="Reddy Y.A.N."/>
            <person name="Phadnis S."/>
            <person name="Ravikumar R.L."/>
            <person name="Schlapbach R."/>
            <person name="Sreeman S.M."/>
            <person name="Shimizu K.K."/>
        </authorList>
    </citation>
    <scope>NUCLEOTIDE SEQUENCE</scope>
</reference>
<evidence type="ECO:0000259" key="2">
    <source>
        <dbReference type="Pfam" id="PF13966"/>
    </source>
</evidence>
<keyword evidence="4" id="KW-1185">Reference proteome</keyword>
<gene>
    <name evidence="3" type="primary">gb11007</name>
    <name evidence="3" type="ORF">PR202_gb11007</name>
</gene>
<dbReference type="AlphaFoldDB" id="A0AAV5EJG2"/>
<dbReference type="PANTHER" id="PTHR33116:SF78">
    <property type="entry name" value="OS12G0587133 PROTEIN"/>
    <property type="match status" value="1"/>
</dbReference>
<evidence type="ECO:0000313" key="3">
    <source>
        <dbReference type="EMBL" id="GJN23364.1"/>
    </source>
</evidence>
<reference evidence="3" key="2">
    <citation type="submission" date="2021-12" db="EMBL/GenBank/DDBJ databases">
        <title>Resequencing data analysis of finger millet.</title>
        <authorList>
            <person name="Hatakeyama M."/>
            <person name="Aluri S."/>
            <person name="Balachadran M.T."/>
            <person name="Sivarajan S.R."/>
            <person name="Poveda L."/>
            <person name="Shimizu-Inatsugi R."/>
            <person name="Schlapbach R."/>
            <person name="Sreeman S.M."/>
            <person name="Shimizu K.K."/>
        </authorList>
    </citation>
    <scope>NUCLEOTIDE SEQUENCE</scope>
</reference>
<dbReference type="EMBL" id="BQKI01000076">
    <property type="protein sequence ID" value="GJN23364.1"/>
    <property type="molecule type" value="Genomic_DNA"/>
</dbReference>
<dbReference type="Proteomes" id="UP001054889">
    <property type="component" value="Unassembled WGS sequence"/>
</dbReference>
<dbReference type="Pfam" id="PF13966">
    <property type="entry name" value="zf-RVT"/>
    <property type="match status" value="1"/>
</dbReference>
<organism evidence="3 4">
    <name type="scientific">Eleusine coracana subsp. coracana</name>
    <dbReference type="NCBI Taxonomy" id="191504"/>
    <lineage>
        <taxon>Eukaryota</taxon>
        <taxon>Viridiplantae</taxon>
        <taxon>Streptophyta</taxon>
        <taxon>Embryophyta</taxon>
        <taxon>Tracheophyta</taxon>
        <taxon>Spermatophyta</taxon>
        <taxon>Magnoliopsida</taxon>
        <taxon>Liliopsida</taxon>
        <taxon>Poales</taxon>
        <taxon>Poaceae</taxon>
        <taxon>PACMAD clade</taxon>
        <taxon>Chloridoideae</taxon>
        <taxon>Cynodonteae</taxon>
        <taxon>Eleusininae</taxon>
        <taxon>Eleusine</taxon>
    </lineage>
</organism>
<name>A0AAV5EJG2_ELECO</name>
<dbReference type="PANTHER" id="PTHR33116">
    <property type="entry name" value="REVERSE TRANSCRIPTASE ZINC-BINDING DOMAIN-CONTAINING PROTEIN-RELATED-RELATED"/>
    <property type="match status" value="1"/>
</dbReference>
<evidence type="ECO:0000313" key="4">
    <source>
        <dbReference type="Proteomes" id="UP001054889"/>
    </source>
</evidence>
<proteinExistence type="predicted"/>
<protein>
    <recommendedName>
        <fullName evidence="2">Reverse transcriptase zinc-binding domain-containing protein</fullName>
    </recommendedName>
</protein>
<evidence type="ECO:0000256" key="1">
    <source>
        <dbReference type="SAM" id="MobiDB-lite"/>
    </source>
</evidence>
<dbReference type="InterPro" id="IPR026960">
    <property type="entry name" value="RVT-Znf"/>
</dbReference>
<accession>A0AAV5EJG2</accession>
<feature type="compositionally biased region" description="Basic and acidic residues" evidence="1">
    <location>
        <begin position="386"/>
        <end position="402"/>
    </location>
</feature>
<sequence length="422" mass="46278">MCVMELLQGTVDDMDAIRRSFFWSGERKTTGASCLLSWDKVTRPREHGGLGVRDLKVQNDCLLLKLIHRLHTATDSSWATWVREHADISSMEGDIAGTHWATLQRLLPLYQAITTVKIGSGTTTSFWHNTWLDIGRLADAFPALASHAISTKASVATVLAAGVRSQLVPRLSRAATLELSAVDDLISGTDLSDQRDIRCSKLLKPDGTLSTAALYKLVKAATHQDCPFAKFVWHNRAPPKVQFFAWLVVQDRIQCKKHLMTKNIVDNNACDLCATGIEGTHHVLFGCSFARNFWDAIGADLSAASTTTPWTIREGQGPYQPPLSYATGQATMATQASELVECAAALSAPMQPTAPNPLLTGPCWGDMATERSRLVLGLQPEMGDTTPRDSDGEGDCGGERRRPVQTRSKKVCRYPPNLDRDY</sequence>
<feature type="region of interest" description="Disordered" evidence="1">
    <location>
        <begin position="378"/>
        <end position="422"/>
    </location>
</feature>